<evidence type="ECO:0000256" key="4">
    <source>
        <dbReference type="ARBA" id="ARBA00022982"/>
    </source>
</evidence>
<dbReference type="Pfam" id="PF00034">
    <property type="entry name" value="Cytochrom_C"/>
    <property type="match status" value="1"/>
</dbReference>
<evidence type="ECO:0000256" key="1">
    <source>
        <dbReference type="ARBA" id="ARBA00022448"/>
    </source>
</evidence>
<keyword evidence="1" id="KW-0813">Transport</keyword>
<evidence type="ECO:0000256" key="6">
    <source>
        <dbReference type="PROSITE-ProRule" id="PRU00433"/>
    </source>
</evidence>
<keyword evidence="5 6" id="KW-0408">Iron</keyword>
<dbReference type="InterPro" id="IPR009056">
    <property type="entry name" value="Cyt_c-like_dom"/>
</dbReference>
<feature type="chain" id="PRO_5037774055" evidence="7">
    <location>
        <begin position="24"/>
        <end position="126"/>
    </location>
</feature>
<dbReference type="Proteomes" id="UP000664096">
    <property type="component" value="Unassembled WGS sequence"/>
</dbReference>
<proteinExistence type="predicted"/>
<sequence length="126" mass="13652">MTRVIVSLFALSLVGPMSGVAQAQDADAGERLFRQRCSSCHSLQAGENRIGPSLHGIVGSQAGSTQGARYSRAMRDADLLWDPETLTAFLERPRDLVRGTSMSIAIRNEDDREDIVAFLEQAASSD</sequence>
<dbReference type="InterPro" id="IPR002327">
    <property type="entry name" value="Cyt_c_1A/1B"/>
</dbReference>
<dbReference type="PRINTS" id="PR00604">
    <property type="entry name" value="CYTCHRMECIAB"/>
</dbReference>
<evidence type="ECO:0000256" key="5">
    <source>
        <dbReference type="ARBA" id="ARBA00023004"/>
    </source>
</evidence>
<dbReference type="Gene3D" id="1.10.760.10">
    <property type="entry name" value="Cytochrome c-like domain"/>
    <property type="match status" value="1"/>
</dbReference>
<keyword evidence="4" id="KW-0249">Electron transport</keyword>
<dbReference type="AlphaFoldDB" id="A0A939EC83"/>
<dbReference type="GO" id="GO:0020037">
    <property type="term" value="F:heme binding"/>
    <property type="evidence" value="ECO:0007669"/>
    <property type="project" value="InterPro"/>
</dbReference>
<evidence type="ECO:0000256" key="7">
    <source>
        <dbReference type="SAM" id="SignalP"/>
    </source>
</evidence>
<keyword evidence="3 6" id="KW-0479">Metal-binding</keyword>
<evidence type="ECO:0000256" key="2">
    <source>
        <dbReference type="ARBA" id="ARBA00022617"/>
    </source>
</evidence>
<evidence type="ECO:0000313" key="9">
    <source>
        <dbReference type="EMBL" id="MBN9670547.1"/>
    </source>
</evidence>
<dbReference type="RefSeq" id="WP_207140025.1">
    <property type="nucleotide sequence ID" value="NZ_JAEKJZ010000001.1"/>
</dbReference>
<feature type="domain" description="Cytochrome c" evidence="8">
    <location>
        <begin position="24"/>
        <end position="123"/>
    </location>
</feature>
<dbReference type="SUPFAM" id="SSF46626">
    <property type="entry name" value="Cytochrome c"/>
    <property type="match status" value="1"/>
</dbReference>
<protein>
    <submittedName>
        <fullName evidence="9">C-type cytochrome</fullName>
    </submittedName>
</protein>
<dbReference type="InterPro" id="IPR036909">
    <property type="entry name" value="Cyt_c-like_dom_sf"/>
</dbReference>
<accession>A0A939EC83</accession>
<evidence type="ECO:0000259" key="8">
    <source>
        <dbReference type="PROSITE" id="PS51007"/>
    </source>
</evidence>
<evidence type="ECO:0000256" key="3">
    <source>
        <dbReference type="ARBA" id="ARBA00022723"/>
    </source>
</evidence>
<dbReference type="GO" id="GO:0046872">
    <property type="term" value="F:metal ion binding"/>
    <property type="evidence" value="ECO:0007669"/>
    <property type="project" value="UniProtKB-KW"/>
</dbReference>
<gene>
    <name evidence="9" type="ORF">JF539_09375</name>
</gene>
<keyword evidence="7" id="KW-0732">Signal</keyword>
<comment type="caution">
    <text evidence="9">The sequence shown here is derived from an EMBL/GenBank/DDBJ whole genome shotgun (WGS) entry which is preliminary data.</text>
</comment>
<evidence type="ECO:0000313" key="10">
    <source>
        <dbReference type="Proteomes" id="UP000664096"/>
    </source>
</evidence>
<keyword evidence="2 6" id="KW-0349">Heme</keyword>
<organism evidence="9 10">
    <name type="scientific">Roseibium aggregatum</name>
    <dbReference type="NCBI Taxonomy" id="187304"/>
    <lineage>
        <taxon>Bacteria</taxon>
        <taxon>Pseudomonadati</taxon>
        <taxon>Pseudomonadota</taxon>
        <taxon>Alphaproteobacteria</taxon>
        <taxon>Hyphomicrobiales</taxon>
        <taxon>Stappiaceae</taxon>
        <taxon>Roseibium</taxon>
    </lineage>
</organism>
<name>A0A939EC83_9HYPH</name>
<dbReference type="PROSITE" id="PS51007">
    <property type="entry name" value="CYTC"/>
    <property type="match status" value="1"/>
</dbReference>
<dbReference type="PANTHER" id="PTHR11961">
    <property type="entry name" value="CYTOCHROME C"/>
    <property type="match status" value="1"/>
</dbReference>
<dbReference type="GO" id="GO:0009055">
    <property type="term" value="F:electron transfer activity"/>
    <property type="evidence" value="ECO:0007669"/>
    <property type="project" value="InterPro"/>
</dbReference>
<feature type="signal peptide" evidence="7">
    <location>
        <begin position="1"/>
        <end position="23"/>
    </location>
</feature>
<dbReference type="EMBL" id="JAEKJZ010000001">
    <property type="protein sequence ID" value="MBN9670547.1"/>
    <property type="molecule type" value="Genomic_DNA"/>
</dbReference>
<reference evidence="9" key="1">
    <citation type="submission" date="2020-12" db="EMBL/GenBank/DDBJ databases">
        <title>Oil enriched cultivation method for isolating marine PHA-producing bacteria.</title>
        <authorList>
            <person name="Zheng W."/>
            <person name="Yu S."/>
            <person name="Huang Y."/>
        </authorList>
    </citation>
    <scope>NUCLEOTIDE SEQUENCE</scope>
    <source>
        <strain evidence="9">SY-2-12</strain>
    </source>
</reference>